<sequence length="127" mass="14775">MPRSLSFRQRLASSPLRRSKKLFKSAACPRLPSQDSPSGPDAEGAAQLPQPCRRQRTSLKRWFVLLWKRFSRPNHPRQSGRFSFVPPGFTFVSIISMPRKRDSREIRRARRFGVFFEETPFSLRGLV</sequence>
<organism evidence="2 3">
    <name type="scientific">Armillaria solidipes</name>
    <dbReference type="NCBI Taxonomy" id="1076256"/>
    <lineage>
        <taxon>Eukaryota</taxon>
        <taxon>Fungi</taxon>
        <taxon>Dikarya</taxon>
        <taxon>Basidiomycota</taxon>
        <taxon>Agaricomycotina</taxon>
        <taxon>Agaricomycetes</taxon>
        <taxon>Agaricomycetidae</taxon>
        <taxon>Agaricales</taxon>
        <taxon>Marasmiineae</taxon>
        <taxon>Physalacriaceae</taxon>
        <taxon>Armillaria</taxon>
    </lineage>
</organism>
<name>A0A2H3BPL3_9AGAR</name>
<dbReference type="AlphaFoldDB" id="A0A2H3BPL3"/>
<dbReference type="Proteomes" id="UP000218334">
    <property type="component" value="Unassembled WGS sequence"/>
</dbReference>
<gene>
    <name evidence="2" type="ORF">ARMSODRAFT_373945</name>
</gene>
<keyword evidence="3" id="KW-1185">Reference proteome</keyword>
<evidence type="ECO:0000256" key="1">
    <source>
        <dbReference type="SAM" id="MobiDB-lite"/>
    </source>
</evidence>
<protein>
    <submittedName>
        <fullName evidence="2">Uncharacterized protein</fullName>
    </submittedName>
</protein>
<accession>A0A2H3BPL3</accession>
<dbReference type="EMBL" id="KZ293443">
    <property type="protein sequence ID" value="PBK65803.1"/>
    <property type="molecule type" value="Genomic_DNA"/>
</dbReference>
<feature type="region of interest" description="Disordered" evidence="1">
    <location>
        <begin position="23"/>
        <end position="53"/>
    </location>
</feature>
<evidence type="ECO:0000313" key="2">
    <source>
        <dbReference type="EMBL" id="PBK65803.1"/>
    </source>
</evidence>
<proteinExistence type="predicted"/>
<evidence type="ECO:0000313" key="3">
    <source>
        <dbReference type="Proteomes" id="UP000218334"/>
    </source>
</evidence>
<reference evidence="3" key="1">
    <citation type="journal article" date="2017" name="Nat. Ecol. Evol.">
        <title>Genome expansion and lineage-specific genetic innovations in the forest pathogenic fungi Armillaria.</title>
        <authorList>
            <person name="Sipos G."/>
            <person name="Prasanna A.N."/>
            <person name="Walter M.C."/>
            <person name="O'Connor E."/>
            <person name="Balint B."/>
            <person name="Krizsan K."/>
            <person name="Kiss B."/>
            <person name="Hess J."/>
            <person name="Varga T."/>
            <person name="Slot J."/>
            <person name="Riley R."/>
            <person name="Boka B."/>
            <person name="Rigling D."/>
            <person name="Barry K."/>
            <person name="Lee J."/>
            <person name="Mihaltcheva S."/>
            <person name="LaButti K."/>
            <person name="Lipzen A."/>
            <person name="Waldron R."/>
            <person name="Moloney N.M."/>
            <person name="Sperisen C."/>
            <person name="Kredics L."/>
            <person name="Vagvoelgyi C."/>
            <person name="Patrignani A."/>
            <person name="Fitzpatrick D."/>
            <person name="Nagy I."/>
            <person name="Doyle S."/>
            <person name="Anderson J.B."/>
            <person name="Grigoriev I.V."/>
            <person name="Gueldener U."/>
            <person name="Muensterkoetter M."/>
            <person name="Nagy L.G."/>
        </authorList>
    </citation>
    <scope>NUCLEOTIDE SEQUENCE [LARGE SCALE GENOMIC DNA]</scope>
    <source>
        <strain evidence="3">28-4</strain>
    </source>
</reference>